<feature type="chain" id="PRO_5022212931" description="Lyase" evidence="2">
    <location>
        <begin position="26"/>
        <end position="460"/>
    </location>
</feature>
<reference evidence="3 4" key="1">
    <citation type="submission" date="2019-07" db="EMBL/GenBank/DDBJ databases">
        <title>Lentzea xizangensis sp. nov., isolated from Qinghai-Tibetan Plateau Soils.</title>
        <authorList>
            <person name="Huang J."/>
        </authorList>
    </citation>
    <scope>NUCLEOTIDE SEQUENCE [LARGE SCALE GENOMIC DNA]</scope>
    <source>
        <strain evidence="3 4">FXJ1.1311</strain>
    </source>
</reference>
<dbReference type="Gene3D" id="2.160.20.10">
    <property type="entry name" value="Single-stranded right-handed beta-helix, Pectin lyase-like"/>
    <property type="match status" value="1"/>
</dbReference>
<dbReference type="AlphaFoldDB" id="A0A563EPE9"/>
<dbReference type="OrthoDB" id="273319at2"/>
<evidence type="ECO:0000313" key="3">
    <source>
        <dbReference type="EMBL" id="TWP49085.1"/>
    </source>
</evidence>
<dbReference type="RefSeq" id="WP_146355295.1">
    <property type="nucleotide sequence ID" value="NZ_VOBR01000017.1"/>
</dbReference>
<dbReference type="InterPro" id="IPR006626">
    <property type="entry name" value="PbH1"/>
</dbReference>
<evidence type="ECO:0008006" key="5">
    <source>
        <dbReference type="Google" id="ProtNLM"/>
    </source>
</evidence>
<dbReference type="InterPro" id="IPR039513">
    <property type="entry name" value="PL-6"/>
</dbReference>
<dbReference type="Pfam" id="PF14592">
    <property type="entry name" value="Chondroitinas_B"/>
    <property type="match status" value="1"/>
</dbReference>
<evidence type="ECO:0000256" key="1">
    <source>
        <dbReference type="SAM" id="MobiDB-lite"/>
    </source>
</evidence>
<evidence type="ECO:0000313" key="4">
    <source>
        <dbReference type="Proteomes" id="UP000316639"/>
    </source>
</evidence>
<keyword evidence="2" id="KW-0732">Signal</keyword>
<sequence>MHRTSVLLAASVLSAASIIGIPAQAEPSCARTVPVANTAELQKALTGSKPGDCVVAADGNYSAVTVTAKEVTISARNLGKAVFTSGSLQLKQSVDTTLSGFTWTSGGNIMFTDCVGCRITRWTFPKRSGGGELIDFAGSKNDRNRIDHSDFGPRGQKGRYIYVRGGKPTLATRTQIDHNHFHDVGSGPQGGECIVLGGVGAWGDYQNTFSVVEHNLFTRCDGDAEVISTKASSNIIRHNTVRDSKGQIVLRAGNKNQVYGNVILGWNKEGAGGIRIHEEDHLIYNNYVETKDAPLIVGGGTPRGPGFSHAQVFRPKIVNNTFIGRDDGVHIGQSGRLPVVDMTFANNVVRAHAGKVVNVKTTPTRPIYVSSILHPQGSAAAGITGPAFLVADPKFARSGELFKLADGSPAVDKGSTAYEFVTVDVDMQARAAHDIGADERSTAPESYRPLTAADVGPLAP</sequence>
<feature type="region of interest" description="Disordered" evidence="1">
    <location>
        <begin position="434"/>
        <end position="460"/>
    </location>
</feature>
<evidence type="ECO:0000256" key="2">
    <source>
        <dbReference type="SAM" id="SignalP"/>
    </source>
</evidence>
<name>A0A563EPE9_9PSEU</name>
<accession>A0A563EPE9</accession>
<organism evidence="3 4">
    <name type="scientific">Lentzea tibetensis</name>
    <dbReference type="NCBI Taxonomy" id="2591470"/>
    <lineage>
        <taxon>Bacteria</taxon>
        <taxon>Bacillati</taxon>
        <taxon>Actinomycetota</taxon>
        <taxon>Actinomycetes</taxon>
        <taxon>Pseudonocardiales</taxon>
        <taxon>Pseudonocardiaceae</taxon>
        <taxon>Lentzea</taxon>
    </lineage>
</organism>
<dbReference type="InterPro" id="IPR011050">
    <property type="entry name" value="Pectin_lyase_fold/virulence"/>
</dbReference>
<dbReference type="Proteomes" id="UP000316639">
    <property type="component" value="Unassembled WGS sequence"/>
</dbReference>
<proteinExistence type="predicted"/>
<keyword evidence="4" id="KW-1185">Reference proteome</keyword>
<dbReference type="SMART" id="SM00710">
    <property type="entry name" value="PbH1"/>
    <property type="match status" value="5"/>
</dbReference>
<gene>
    <name evidence="3" type="ORF">FKR81_25785</name>
</gene>
<dbReference type="SUPFAM" id="SSF51126">
    <property type="entry name" value="Pectin lyase-like"/>
    <property type="match status" value="1"/>
</dbReference>
<feature type="signal peptide" evidence="2">
    <location>
        <begin position="1"/>
        <end position="25"/>
    </location>
</feature>
<dbReference type="CDD" id="cd14251">
    <property type="entry name" value="PL-6"/>
    <property type="match status" value="1"/>
</dbReference>
<dbReference type="EMBL" id="VOBR01000017">
    <property type="protein sequence ID" value="TWP49085.1"/>
    <property type="molecule type" value="Genomic_DNA"/>
</dbReference>
<comment type="caution">
    <text evidence="3">The sequence shown here is derived from an EMBL/GenBank/DDBJ whole genome shotgun (WGS) entry which is preliminary data.</text>
</comment>
<protein>
    <recommendedName>
        <fullName evidence="5">Lyase</fullName>
    </recommendedName>
</protein>
<dbReference type="InterPro" id="IPR012334">
    <property type="entry name" value="Pectin_lyas_fold"/>
</dbReference>